<dbReference type="GO" id="GO:0000166">
    <property type="term" value="F:nucleotide binding"/>
    <property type="evidence" value="ECO:0007669"/>
    <property type="project" value="InterPro"/>
</dbReference>
<evidence type="ECO:0000256" key="5">
    <source>
        <dbReference type="ARBA" id="ARBA00023295"/>
    </source>
</evidence>
<dbReference type="EMBL" id="RBAH01000002">
    <property type="protein sequence ID" value="RKN86171.1"/>
    <property type="molecule type" value="Genomic_DNA"/>
</dbReference>
<dbReference type="Gene3D" id="3.40.50.720">
    <property type="entry name" value="NAD(P)-binding Rossmann-like Domain"/>
    <property type="match status" value="1"/>
</dbReference>
<dbReference type="OrthoDB" id="9815825at2"/>
<dbReference type="SUPFAM" id="SSF51735">
    <property type="entry name" value="NAD(P)-binding Rossmann-fold domains"/>
    <property type="match status" value="1"/>
</dbReference>
<keyword evidence="4" id="KW-0560">Oxidoreductase</keyword>
<comment type="cofactor">
    <cofactor evidence="1">
        <name>NAD(+)</name>
        <dbReference type="ChEBI" id="CHEBI:57540"/>
    </cofactor>
</comment>
<organism evidence="8 9">
    <name type="scientific">Paenibacillus ginsengarvi</name>
    <dbReference type="NCBI Taxonomy" id="400777"/>
    <lineage>
        <taxon>Bacteria</taxon>
        <taxon>Bacillati</taxon>
        <taxon>Bacillota</taxon>
        <taxon>Bacilli</taxon>
        <taxon>Bacillales</taxon>
        <taxon>Paenibacillaceae</taxon>
        <taxon>Paenibacillus</taxon>
    </lineage>
</organism>
<dbReference type="Pfam" id="PF01408">
    <property type="entry name" value="GFO_IDH_MocA"/>
    <property type="match status" value="1"/>
</dbReference>
<comment type="similarity">
    <text evidence="2">Belongs to the Gfo/Idh/MocA family. Glycosyl hydrolase 109 subfamily.</text>
</comment>
<feature type="domain" description="Gfo/Idh/MocA-like oxidoreductase N-terminal" evidence="6">
    <location>
        <begin position="3"/>
        <end position="119"/>
    </location>
</feature>
<proteinExistence type="inferred from homology"/>
<reference evidence="8 9" key="1">
    <citation type="journal article" date="2007" name="Int. J. Syst. Evol. Microbiol.">
        <title>Paenibacillus ginsengarvi sp. nov., isolated from soil from ginseng cultivation.</title>
        <authorList>
            <person name="Yoon M.H."/>
            <person name="Ten L.N."/>
            <person name="Im W.T."/>
        </authorList>
    </citation>
    <scope>NUCLEOTIDE SEQUENCE [LARGE SCALE GENOMIC DNA]</scope>
    <source>
        <strain evidence="8 9">KCTC 13059</strain>
    </source>
</reference>
<protein>
    <submittedName>
        <fullName evidence="8">Gfo/Idh/MocA family oxidoreductase</fullName>
    </submittedName>
</protein>
<gene>
    <name evidence="8" type="ORF">D7M11_03945</name>
</gene>
<evidence type="ECO:0000256" key="3">
    <source>
        <dbReference type="ARBA" id="ARBA00022801"/>
    </source>
</evidence>
<feature type="domain" description="Glycosyl hydrolase 109 C-terminal" evidence="7">
    <location>
        <begin position="133"/>
        <end position="213"/>
    </location>
</feature>
<evidence type="ECO:0000313" key="8">
    <source>
        <dbReference type="EMBL" id="RKN86171.1"/>
    </source>
</evidence>
<evidence type="ECO:0000256" key="2">
    <source>
        <dbReference type="ARBA" id="ARBA00009329"/>
    </source>
</evidence>
<dbReference type="Gene3D" id="3.30.360.10">
    <property type="entry name" value="Dihydrodipicolinate Reductase, domain 2"/>
    <property type="match status" value="1"/>
</dbReference>
<evidence type="ECO:0000256" key="4">
    <source>
        <dbReference type="ARBA" id="ARBA00023002"/>
    </source>
</evidence>
<comment type="caution">
    <text evidence="8">The sequence shown here is derived from an EMBL/GenBank/DDBJ whole genome shotgun (WGS) entry which is preliminary data.</text>
</comment>
<accession>A0A3B0CMS2</accession>
<dbReference type="InterPro" id="IPR000683">
    <property type="entry name" value="Gfo/Idh/MocA-like_OxRdtase_N"/>
</dbReference>
<dbReference type="Pfam" id="PF21252">
    <property type="entry name" value="Glyco_hydro_109_C"/>
    <property type="match status" value="1"/>
</dbReference>
<dbReference type="Proteomes" id="UP000282311">
    <property type="component" value="Unassembled WGS sequence"/>
</dbReference>
<dbReference type="InterPro" id="IPR050463">
    <property type="entry name" value="Gfo/Idh/MocA_oxidrdct_glycsds"/>
</dbReference>
<name>A0A3B0CMS2_9BACL</name>
<dbReference type="InterPro" id="IPR036291">
    <property type="entry name" value="NAD(P)-bd_dom_sf"/>
</dbReference>
<dbReference type="RefSeq" id="WP_120745863.1">
    <property type="nucleotide sequence ID" value="NZ_RBAH01000002.1"/>
</dbReference>
<evidence type="ECO:0000259" key="6">
    <source>
        <dbReference type="Pfam" id="PF01408"/>
    </source>
</evidence>
<keyword evidence="9" id="KW-1185">Reference proteome</keyword>
<dbReference type="GO" id="GO:0016491">
    <property type="term" value="F:oxidoreductase activity"/>
    <property type="evidence" value="ECO:0007669"/>
    <property type="project" value="UniProtKB-KW"/>
</dbReference>
<dbReference type="AlphaFoldDB" id="A0A3B0CMS2"/>
<keyword evidence="3" id="KW-0378">Hydrolase</keyword>
<dbReference type="PANTHER" id="PTHR43818:SF11">
    <property type="entry name" value="BCDNA.GH03377"/>
    <property type="match status" value="1"/>
</dbReference>
<evidence type="ECO:0000259" key="7">
    <source>
        <dbReference type="Pfam" id="PF21252"/>
    </source>
</evidence>
<dbReference type="PANTHER" id="PTHR43818">
    <property type="entry name" value="BCDNA.GH03377"/>
    <property type="match status" value="1"/>
</dbReference>
<evidence type="ECO:0000256" key="1">
    <source>
        <dbReference type="ARBA" id="ARBA00001911"/>
    </source>
</evidence>
<sequence>MTLKVGIVGIRGLSAALGIQSYDGDAEVVAVCDLQETFMRERSAMFRIPHTYRVYEDMLASDIDAVFVATPMHLHVQHTIQALEAGKHVFCEVTAGVTMDELWWLKEAVEKHGKVYMMGENYCYIPQNQLIGQMIREGRFGEVYYAEGEYLHNNRKLAYGYNRRQRELDPWADRTSWRHYWQLGKRGNFYPTHELGPLMQWFQGDRIESVACFGSGSHTAPEFRQEDTSITMVRLRSGKLLKLRLDCISNRPIVYSYFAVQGTKGAYESPRGLNDSHKVYFHKEGTDREEAVWEPLENYYEELPERYRNATPAQKRVGHWGGDFFIVHDFIDAIRGLKPIPIDVYDACEWSAVAMLSELSIMNGGRVIAMPDFRQAKTTRDQELKLW</sequence>
<evidence type="ECO:0000313" key="9">
    <source>
        <dbReference type="Proteomes" id="UP000282311"/>
    </source>
</evidence>
<dbReference type="InterPro" id="IPR049303">
    <property type="entry name" value="Glyco_hydro_109_C"/>
</dbReference>
<dbReference type="GO" id="GO:0016798">
    <property type="term" value="F:hydrolase activity, acting on glycosyl bonds"/>
    <property type="evidence" value="ECO:0007669"/>
    <property type="project" value="UniProtKB-KW"/>
</dbReference>
<dbReference type="SUPFAM" id="SSF55347">
    <property type="entry name" value="Glyceraldehyde-3-phosphate dehydrogenase-like, C-terminal domain"/>
    <property type="match status" value="1"/>
</dbReference>
<keyword evidence="5" id="KW-0326">Glycosidase</keyword>